<keyword evidence="1" id="KW-0472">Membrane</keyword>
<gene>
    <name evidence="3" type="ORF">CAEBREN_00668</name>
</gene>
<dbReference type="OrthoDB" id="5791475at2759"/>
<dbReference type="eggNOG" id="ENOG502TI5K">
    <property type="taxonomic scope" value="Eukaryota"/>
</dbReference>
<evidence type="ECO:0000256" key="1">
    <source>
        <dbReference type="SAM" id="Phobius"/>
    </source>
</evidence>
<dbReference type="EMBL" id="GL379822">
    <property type="protein sequence ID" value="EGT48207.1"/>
    <property type="molecule type" value="Genomic_DNA"/>
</dbReference>
<feature type="transmembrane region" description="Helical" evidence="1">
    <location>
        <begin position="141"/>
        <end position="161"/>
    </location>
</feature>
<dbReference type="STRING" id="135651.G0MZP8"/>
<dbReference type="InParanoid" id="G0MZP8"/>
<dbReference type="OMA" id="ENIETEW"/>
<keyword evidence="2" id="KW-0732">Signal</keyword>
<sequence>MILYILTLLLLTPGALSVSPPQEEVVDPQLHDELIKFVETRLNHTLASTRYSLPTYLQISVTLSESVCNKLRFNSKSISYGKTEVIWEEETCGTKRMQKWCYEFPERSITVMKKARDISVMAEFRCASISDDKASTNWKQLIFPCLIVVFIFGIIINFRRFCNEQSEKRKRAQAIKNMIDSSMDTVNLDSSCKENSRKELARFDNDSDPSLGILFTI</sequence>
<dbReference type="AlphaFoldDB" id="G0MZP8"/>
<reference evidence="4" key="1">
    <citation type="submission" date="2011-07" db="EMBL/GenBank/DDBJ databases">
        <authorList>
            <consortium name="Caenorhabditis brenneri Sequencing and Analysis Consortium"/>
            <person name="Wilson R.K."/>
        </authorList>
    </citation>
    <scope>NUCLEOTIDE SEQUENCE [LARGE SCALE GENOMIC DNA]</scope>
    <source>
        <strain evidence="4">PB2801</strain>
    </source>
</reference>
<evidence type="ECO:0008006" key="5">
    <source>
        <dbReference type="Google" id="ProtNLM"/>
    </source>
</evidence>
<keyword evidence="1" id="KW-0812">Transmembrane</keyword>
<proteinExistence type="predicted"/>
<evidence type="ECO:0000313" key="3">
    <source>
        <dbReference type="EMBL" id="EGT48207.1"/>
    </source>
</evidence>
<keyword evidence="1" id="KW-1133">Transmembrane helix</keyword>
<feature type="signal peptide" evidence="2">
    <location>
        <begin position="1"/>
        <end position="17"/>
    </location>
</feature>
<evidence type="ECO:0000256" key="2">
    <source>
        <dbReference type="SAM" id="SignalP"/>
    </source>
</evidence>
<evidence type="ECO:0000313" key="4">
    <source>
        <dbReference type="Proteomes" id="UP000008068"/>
    </source>
</evidence>
<dbReference type="Proteomes" id="UP000008068">
    <property type="component" value="Unassembled WGS sequence"/>
</dbReference>
<accession>G0MZP8</accession>
<protein>
    <recommendedName>
        <fullName evidence="5">EMI domain-containing protein</fullName>
    </recommendedName>
</protein>
<name>G0MZP8_CAEBE</name>
<keyword evidence="4" id="KW-1185">Reference proteome</keyword>
<feature type="chain" id="PRO_5003404372" description="EMI domain-containing protein" evidence="2">
    <location>
        <begin position="18"/>
        <end position="217"/>
    </location>
</feature>
<dbReference type="HOGENOM" id="CLU_1215740_0_0_1"/>
<organism evidence="4">
    <name type="scientific">Caenorhabditis brenneri</name>
    <name type="common">Nematode worm</name>
    <dbReference type="NCBI Taxonomy" id="135651"/>
    <lineage>
        <taxon>Eukaryota</taxon>
        <taxon>Metazoa</taxon>
        <taxon>Ecdysozoa</taxon>
        <taxon>Nematoda</taxon>
        <taxon>Chromadorea</taxon>
        <taxon>Rhabditida</taxon>
        <taxon>Rhabditina</taxon>
        <taxon>Rhabditomorpha</taxon>
        <taxon>Rhabditoidea</taxon>
        <taxon>Rhabditidae</taxon>
        <taxon>Peloderinae</taxon>
        <taxon>Caenorhabditis</taxon>
    </lineage>
</organism>